<comment type="caution">
    <text evidence="2">The sequence shown here is derived from an EMBL/GenBank/DDBJ whole genome shotgun (WGS) entry which is preliminary data.</text>
</comment>
<feature type="region of interest" description="Disordered" evidence="1">
    <location>
        <begin position="1"/>
        <end position="25"/>
    </location>
</feature>
<evidence type="ECO:0000313" key="3">
    <source>
        <dbReference type="Proteomes" id="UP001603857"/>
    </source>
</evidence>
<accession>A0ABD1M3D9</accession>
<name>A0ABD1M3D9_9FABA</name>
<gene>
    <name evidence="2" type="ORF">Fmac_017861</name>
</gene>
<evidence type="ECO:0000313" key="2">
    <source>
        <dbReference type="EMBL" id="KAL2330280.1"/>
    </source>
</evidence>
<sequence>MDFCKGEYMSYDDMPEDADPDEDVEPLVAEPAPQVGDVAAEGETQADDTHAEEEQYIDIDGEEEVAPAGGRHTQLQARLHAPRPGLKPKAPLKTAECSADVGSNSPEGGGTCKNTLMPKWPNRGFSDDGPLLGKVSEPRLYRPKVYLPRVWRKCTSTRQEKKKDKWAISMLWTLMELSVIPVKRQLSLLSSSCFLTLSPPLDYQENGRKYHKGLFAYALLRELAGVTIPPERLYGLGIGRKPPPPPPLASRATPTSTIYPHEPAPPPRSTPASTLAPASHPRLLASHPHTPSPASPPPPPRPHPHPRDSFLPHPSPSRLPQGLPRGGSEHPGVTAVLHPIVQDRFKRGESLCWWRRMRLRTAHSQTENEKHMD</sequence>
<dbReference type="AlphaFoldDB" id="A0ABD1M3D9"/>
<evidence type="ECO:0000256" key="1">
    <source>
        <dbReference type="SAM" id="MobiDB-lite"/>
    </source>
</evidence>
<feature type="compositionally biased region" description="Low complexity" evidence="1">
    <location>
        <begin position="270"/>
        <end position="289"/>
    </location>
</feature>
<dbReference type="EMBL" id="JBGMDY010000006">
    <property type="protein sequence ID" value="KAL2330280.1"/>
    <property type="molecule type" value="Genomic_DNA"/>
</dbReference>
<proteinExistence type="predicted"/>
<reference evidence="2 3" key="1">
    <citation type="submission" date="2024-08" db="EMBL/GenBank/DDBJ databases">
        <title>Insights into the chromosomal genome structure of Flemingia macrophylla.</title>
        <authorList>
            <person name="Ding Y."/>
            <person name="Zhao Y."/>
            <person name="Bi W."/>
            <person name="Wu M."/>
            <person name="Zhao G."/>
            <person name="Gong Y."/>
            <person name="Li W."/>
            <person name="Zhang P."/>
        </authorList>
    </citation>
    <scope>NUCLEOTIDE SEQUENCE [LARGE SCALE GENOMIC DNA]</scope>
    <source>
        <strain evidence="2">DYQJB</strain>
        <tissue evidence="2">Leaf</tissue>
    </source>
</reference>
<dbReference type="Proteomes" id="UP001603857">
    <property type="component" value="Unassembled WGS sequence"/>
</dbReference>
<feature type="compositionally biased region" description="Pro residues" evidence="1">
    <location>
        <begin position="290"/>
        <end position="301"/>
    </location>
</feature>
<feature type="region of interest" description="Disordered" evidence="1">
    <location>
        <begin position="237"/>
        <end position="333"/>
    </location>
</feature>
<organism evidence="2 3">
    <name type="scientific">Flemingia macrophylla</name>
    <dbReference type="NCBI Taxonomy" id="520843"/>
    <lineage>
        <taxon>Eukaryota</taxon>
        <taxon>Viridiplantae</taxon>
        <taxon>Streptophyta</taxon>
        <taxon>Embryophyta</taxon>
        <taxon>Tracheophyta</taxon>
        <taxon>Spermatophyta</taxon>
        <taxon>Magnoliopsida</taxon>
        <taxon>eudicotyledons</taxon>
        <taxon>Gunneridae</taxon>
        <taxon>Pentapetalae</taxon>
        <taxon>rosids</taxon>
        <taxon>fabids</taxon>
        <taxon>Fabales</taxon>
        <taxon>Fabaceae</taxon>
        <taxon>Papilionoideae</taxon>
        <taxon>50 kb inversion clade</taxon>
        <taxon>NPAAA clade</taxon>
        <taxon>indigoferoid/millettioid clade</taxon>
        <taxon>Phaseoleae</taxon>
        <taxon>Flemingia</taxon>
    </lineage>
</organism>
<feature type="compositionally biased region" description="Acidic residues" evidence="1">
    <location>
        <begin position="13"/>
        <end position="25"/>
    </location>
</feature>
<protein>
    <submittedName>
        <fullName evidence="2">Uncharacterized protein</fullName>
    </submittedName>
</protein>
<keyword evidence="3" id="KW-1185">Reference proteome</keyword>